<evidence type="ECO:0000313" key="3">
    <source>
        <dbReference type="Proteomes" id="UP001500021"/>
    </source>
</evidence>
<dbReference type="InterPro" id="IPR025202">
    <property type="entry name" value="PLD-like_dom"/>
</dbReference>
<feature type="domain" description="PLD phosphodiesterase" evidence="1">
    <location>
        <begin position="83"/>
        <end position="110"/>
    </location>
</feature>
<dbReference type="RefSeq" id="WP_343814331.1">
    <property type="nucleotide sequence ID" value="NZ_BAAAFA010000001.1"/>
</dbReference>
<keyword evidence="3" id="KW-1185">Reference proteome</keyword>
<dbReference type="SUPFAM" id="SSF56024">
    <property type="entry name" value="Phospholipase D/nuclease"/>
    <property type="match status" value="1"/>
</dbReference>
<evidence type="ECO:0000313" key="2">
    <source>
        <dbReference type="EMBL" id="GAA0811325.1"/>
    </source>
</evidence>
<reference evidence="2 3" key="1">
    <citation type="journal article" date="2019" name="Int. J. Syst. Evol. Microbiol.">
        <title>The Global Catalogue of Microorganisms (GCM) 10K type strain sequencing project: providing services to taxonomists for standard genome sequencing and annotation.</title>
        <authorList>
            <consortium name="The Broad Institute Genomics Platform"/>
            <consortium name="The Broad Institute Genome Sequencing Center for Infectious Disease"/>
            <person name="Wu L."/>
            <person name="Ma J."/>
        </authorList>
    </citation>
    <scope>NUCLEOTIDE SEQUENCE [LARGE SCALE GENOMIC DNA]</scope>
    <source>
        <strain evidence="2 3">JCM 15608</strain>
    </source>
</reference>
<dbReference type="Gene3D" id="3.30.870.10">
    <property type="entry name" value="Endonuclease Chain A"/>
    <property type="match status" value="1"/>
</dbReference>
<sequence>MTSLISNKELTIKLESCLPYATKVNIISAFITKPAYRWLSELTKFNLPEVALVGRFLPKDFIDGASNIEAIRESLLSGYSVKALSNLHAKIYQIDNDLIFTGSANMTGKGLALIEECNLEACAKVAPSDESKAFIDKIINTSVKLTLERLDKMQAFIDELNFSTEPEVPDNWPEDIMPKIKDIFVSDFPLAKPGEPCEIYQINPSLDFAIIESNNTNFDDAQSLFKNSKAYHWLKTTVVKHQGDRNLGFGQISRMLHDALADDPAPYRRDIKDIQVNMYEYIRLYAPDEIEIYVPGSRSEVIRIIK</sequence>
<dbReference type="InterPro" id="IPR001736">
    <property type="entry name" value="PLipase_D/transphosphatidylase"/>
</dbReference>
<proteinExistence type="predicted"/>
<dbReference type="EMBL" id="BAAAFA010000001">
    <property type="protein sequence ID" value="GAA0811325.1"/>
    <property type="molecule type" value="Genomic_DNA"/>
</dbReference>
<dbReference type="Proteomes" id="UP001500021">
    <property type="component" value="Unassembled WGS sequence"/>
</dbReference>
<comment type="caution">
    <text evidence="2">The sequence shown here is derived from an EMBL/GenBank/DDBJ whole genome shotgun (WGS) entry which is preliminary data.</text>
</comment>
<dbReference type="PROSITE" id="PS50035">
    <property type="entry name" value="PLD"/>
    <property type="match status" value="1"/>
</dbReference>
<gene>
    <name evidence="2" type="ORF">GCM10009111_03690</name>
</gene>
<name>A0ABN1L2Z4_9GAMM</name>
<organism evidence="2 3">
    <name type="scientific">Colwellia asteriadis</name>
    <dbReference type="NCBI Taxonomy" id="517723"/>
    <lineage>
        <taxon>Bacteria</taxon>
        <taxon>Pseudomonadati</taxon>
        <taxon>Pseudomonadota</taxon>
        <taxon>Gammaproteobacteria</taxon>
        <taxon>Alteromonadales</taxon>
        <taxon>Colwelliaceae</taxon>
        <taxon>Colwellia</taxon>
    </lineage>
</organism>
<evidence type="ECO:0000259" key="1">
    <source>
        <dbReference type="PROSITE" id="PS50035"/>
    </source>
</evidence>
<protein>
    <recommendedName>
        <fullName evidence="1">PLD phosphodiesterase domain-containing protein</fullName>
    </recommendedName>
</protein>
<accession>A0ABN1L2Z4</accession>
<dbReference type="Pfam" id="PF13091">
    <property type="entry name" value="PLDc_2"/>
    <property type="match status" value="1"/>
</dbReference>